<feature type="region of interest" description="Disordered" evidence="1">
    <location>
        <begin position="1"/>
        <end position="26"/>
    </location>
</feature>
<proteinExistence type="predicted"/>
<evidence type="ECO:0000313" key="3">
    <source>
        <dbReference type="Proteomes" id="UP000004956"/>
    </source>
</evidence>
<sequence>MSPNEAGTTGLPKAFSRSEAQNEKRRNGIVRCGAFLRVRPVLRPNLRVAKGLGRRMQGVNSNTTLRRLT</sequence>
<dbReference type="Proteomes" id="UP000004956">
    <property type="component" value="Unassembled WGS sequence"/>
</dbReference>
<dbReference type="HOGENOM" id="CLU_2774407_0_0_4"/>
<gene>
    <name evidence="2" type="ORF">HMPREF9440_00639</name>
</gene>
<accession>H3KD33</accession>
<evidence type="ECO:0000256" key="1">
    <source>
        <dbReference type="SAM" id="MobiDB-lite"/>
    </source>
</evidence>
<comment type="caution">
    <text evidence="2">The sequence shown here is derived from an EMBL/GenBank/DDBJ whole genome shotgun (WGS) entry which is preliminary data.</text>
</comment>
<keyword evidence="3" id="KW-1185">Reference proteome</keyword>
<reference evidence="2 3" key="1">
    <citation type="submission" date="2011-11" db="EMBL/GenBank/DDBJ databases">
        <authorList>
            <person name="Weinstock G."/>
            <person name="Sodergren E."/>
            <person name="Clifton S."/>
            <person name="Fulton L."/>
            <person name="Fulton B."/>
            <person name="Courtney L."/>
            <person name="Fronick C."/>
            <person name="Harrison M."/>
            <person name="Strong C."/>
            <person name="Farmer C."/>
            <person name="Delahaunty K."/>
            <person name="Markovic C."/>
            <person name="Hall O."/>
            <person name="Minx P."/>
            <person name="Tomlinson C."/>
            <person name="Mitreva M."/>
            <person name="Hou S."/>
            <person name="Chen J."/>
            <person name="Wollam A."/>
            <person name="Pepin K.H."/>
            <person name="Johnson M."/>
            <person name="Bhonagiri V."/>
            <person name="Zhang X."/>
            <person name="Suruliraj S."/>
            <person name="Warren W."/>
            <person name="Chinwalla A."/>
            <person name="Mardis E.R."/>
            <person name="Wilson R.K."/>
        </authorList>
    </citation>
    <scope>NUCLEOTIDE SEQUENCE [LARGE SCALE GENOMIC DNA]</scope>
    <source>
        <strain evidence="2 3">YIT 11816</strain>
    </source>
</reference>
<dbReference type="STRING" id="762967.HMPREF9440_00639"/>
<protein>
    <submittedName>
        <fullName evidence="2">Uncharacterized protein</fullName>
    </submittedName>
</protein>
<dbReference type="EMBL" id="AFBQ01000080">
    <property type="protein sequence ID" value="EHY31971.1"/>
    <property type="molecule type" value="Genomic_DNA"/>
</dbReference>
<dbReference type="AlphaFoldDB" id="H3KD33"/>
<organism evidence="2 3">
    <name type="scientific">Sutterella parvirubra YIT 11816</name>
    <dbReference type="NCBI Taxonomy" id="762967"/>
    <lineage>
        <taxon>Bacteria</taxon>
        <taxon>Pseudomonadati</taxon>
        <taxon>Pseudomonadota</taxon>
        <taxon>Betaproteobacteria</taxon>
        <taxon>Burkholderiales</taxon>
        <taxon>Sutterellaceae</taxon>
        <taxon>Sutterella</taxon>
    </lineage>
</organism>
<name>H3KD33_9BURK</name>
<evidence type="ECO:0000313" key="2">
    <source>
        <dbReference type="EMBL" id="EHY31971.1"/>
    </source>
</evidence>